<feature type="compositionally biased region" description="Low complexity" evidence="2">
    <location>
        <begin position="105"/>
        <end position="117"/>
    </location>
</feature>
<feature type="coiled-coil region" evidence="1">
    <location>
        <begin position="32"/>
        <end position="66"/>
    </location>
</feature>
<dbReference type="AlphaFoldDB" id="A0A9P8FJ09"/>
<feature type="region of interest" description="Disordered" evidence="2">
    <location>
        <begin position="411"/>
        <end position="438"/>
    </location>
</feature>
<gene>
    <name evidence="3" type="ORF">KCU98_g11879</name>
</gene>
<organism evidence="3 4">
    <name type="scientific">Aureobasidium melanogenum</name>
    <name type="common">Aureobasidium pullulans var. melanogenum</name>
    <dbReference type="NCBI Taxonomy" id="46634"/>
    <lineage>
        <taxon>Eukaryota</taxon>
        <taxon>Fungi</taxon>
        <taxon>Dikarya</taxon>
        <taxon>Ascomycota</taxon>
        <taxon>Pezizomycotina</taxon>
        <taxon>Dothideomycetes</taxon>
        <taxon>Dothideomycetidae</taxon>
        <taxon>Dothideales</taxon>
        <taxon>Saccotheciaceae</taxon>
        <taxon>Aureobasidium</taxon>
    </lineage>
</organism>
<reference evidence="3" key="2">
    <citation type="submission" date="2021-08" db="EMBL/GenBank/DDBJ databases">
        <authorList>
            <person name="Gostincar C."/>
            <person name="Sun X."/>
            <person name="Song Z."/>
            <person name="Gunde-Cimerman N."/>
        </authorList>
    </citation>
    <scope>NUCLEOTIDE SEQUENCE</scope>
    <source>
        <strain evidence="3">EXF-9298</strain>
    </source>
</reference>
<evidence type="ECO:0000256" key="2">
    <source>
        <dbReference type="SAM" id="MobiDB-lite"/>
    </source>
</evidence>
<proteinExistence type="predicted"/>
<reference evidence="3" key="1">
    <citation type="journal article" date="2021" name="J Fungi (Basel)">
        <title>Virulence traits and population genomics of the black yeast Aureobasidium melanogenum.</title>
        <authorList>
            <person name="Cernosa A."/>
            <person name="Sun X."/>
            <person name="Gostincar C."/>
            <person name="Fang C."/>
            <person name="Gunde-Cimerman N."/>
            <person name="Song Z."/>
        </authorList>
    </citation>
    <scope>NUCLEOTIDE SEQUENCE</scope>
    <source>
        <strain evidence="3">EXF-9298</strain>
    </source>
</reference>
<protein>
    <submittedName>
        <fullName evidence="3">Uncharacterized protein</fullName>
    </submittedName>
</protein>
<feature type="region of interest" description="Disordered" evidence="2">
    <location>
        <begin position="66"/>
        <end position="117"/>
    </location>
</feature>
<name>A0A9P8FJ09_AURME</name>
<feature type="compositionally biased region" description="Polar residues" evidence="2">
    <location>
        <begin position="74"/>
        <end position="104"/>
    </location>
</feature>
<comment type="caution">
    <text evidence="3">The sequence shown here is derived from an EMBL/GenBank/DDBJ whole genome shotgun (WGS) entry which is preliminary data.</text>
</comment>
<keyword evidence="4" id="KW-1185">Reference proteome</keyword>
<feature type="non-terminal residue" evidence="3">
    <location>
        <position position="438"/>
    </location>
</feature>
<evidence type="ECO:0000313" key="3">
    <source>
        <dbReference type="EMBL" id="KAG9974598.1"/>
    </source>
</evidence>
<accession>A0A9P8FJ09</accession>
<keyword evidence="1" id="KW-0175">Coiled coil</keyword>
<evidence type="ECO:0000256" key="1">
    <source>
        <dbReference type="SAM" id="Coils"/>
    </source>
</evidence>
<sequence>MPDQDPSSSLTTHLLAALNEMQAVQQKTQCDLDAERANSRQLQQKLDGLHKTIAQLREELRAKQIAADERSAVSPAQSSKRTGTQLPPSSDHITPTSEHTTVQQSSSAKGIASASSSTRRKIAQATGPCTTIPLEALYCQVVICKKPGLRILFPPKRDHIRFTHDEDLISDPFFQIKVSNAQIRIFSCSRSVPTTVLMVIGAIDQIYLRFPTPDDCNMFLKTARHVNDTTWLYDLEFNDYSRVFEATRPFLKPVLATIRDHLDKNSSDPVIQNIFKGFCRMHTDEDLPSMLGGASDLANNTIRLEPRTADDCIDKISTHSNPDASNLSSNLNHLGREMTTLAEKHKSAMNEVNTRSSANSEDLNHIDGVYKSVEKDLMLKASSLEVEAAVLNDKIIQLTSHVITANASLTKKSEDGRTQSNTERAAGKRKRDVQDKGE</sequence>
<dbReference type="Proteomes" id="UP000729357">
    <property type="component" value="Unassembled WGS sequence"/>
</dbReference>
<dbReference type="EMBL" id="JAHFXS010001966">
    <property type="protein sequence ID" value="KAG9974598.1"/>
    <property type="molecule type" value="Genomic_DNA"/>
</dbReference>
<evidence type="ECO:0000313" key="4">
    <source>
        <dbReference type="Proteomes" id="UP000729357"/>
    </source>
</evidence>